<comment type="caution">
    <text evidence="3">The sequence shown here is derived from an EMBL/GenBank/DDBJ whole genome shotgun (WGS) entry which is preliminary data.</text>
</comment>
<dbReference type="Pfam" id="PF04760">
    <property type="entry name" value="IF2_N"/>
    <property type="match status" value="1"/>
</dbReference>
<reference evidence="3 4" key="1">
    <citation type="submission" date="2018-08" db="EMBL/GenBank/DDBJ databases">
        <title>A genome reference for cultivated species of the human gut microbiota.</title>
        <authorList>
            <person name="Zou Y."/>
            <person name="Xue W."/>
            <person name="Luo G."/>
        </authorList>
    </citation>
    <scope>NUCLEOTIDE SEQUENCE [LARGE SCALE GENOMIC DNA]</scope>
    <source>
        <strain evidence="3 4">AM23-3</strain>
    </source>
</reference>
<keyword evidence="3" id="KW-0396">Initiation factor</keyword>
<protein>
    <submittedName>
        <fullName evidence="3">Translation initiation factor IF-2</fullName>
    </submittedName>
</protein>
<gene>
    <name evidence="3" type="ORF">DW656_11210</name>
</gene>
<dbReference type="Proteomes" id="UP000284579">
    <property type="component" value="Unassembled WGS sequence"/>
</dbReference>
<accession>A0A414QNH0</accession>
<evidence type="ECO:0000313" key="3">
    <source>
        <dbReference type="EMBL" id="RHF82343.1"/>
    </source>
</evidence>
<feature type="region of interest" description="Disordered" evidence="1">
    <location>
        <begin position="39"/>
        <end position="88"/>
    </location>
</feature>
<dbReference type="AlphaFoldDB" id="A0A414QNH0"/>
<dbReference type="InterPro" id="IPR006847">
    <property type="entry name" value="IF2_N"/>
</dbReference>
<evidence type="ECO:0000256" key="1">
    <source>
        <dbReference type="SAM" id="MobiDB-lite"/>
    </source>
</evidence>
<feature type="non-terminal residue" evidence="3">
    <location>
        <position position="88"/>
    </location>
</feature>
<feature type="domain" description="Translation initiation factor IF-2 N-terminal" evidence="2">
    <location>
        <begin position="1"/>
        <end position="49"/>
    </location>
</feature>
<organism evidence="3 4">
    <name type="scientific">Coprococcus comes</name>
    <dbReference type="NCBI Taxonomy" id="410072"/>
    <lineage>
        <taxon>Bacteria</taxon>
        <taxon>Bacillati</taxon>
        <taxon>Bacillota</taxon>
        <taxon>Clostridia</taxon>
        <taxon>Lachnospirales</taxon>
        <taxon>Lachnospiraceae</taxon>
        <taxon>Coprococcus</taxon>
    </lineage>
</organism>
<evidence type="ECO:0000259" key="2">
    <source>
        <dbReference type="Pfam" id="PF04760"/>
    </source>
</evidence>
<dbReference type="GO" id="GO:0003743">
    <property type="term" value="F:translation initiation factor activity"/>
    <property type="evidence" value="ECO:0007669"/>
    <property type="project" value="UniProtKB-KW"/>
</dbReference>
<feature type="compositionally biased region" description="Basic and acidic residues" evidence="1">
    <location>
        <begin position="44"/>
        <end position="57"/>
    </location>
</feature>
<name>A0A414QNH0_9FIRM</name>
<evidence type="ECO:0000313" key="4">
    <source>
        <dbReference type="Proteomes" id="UP000284579"/>
    </source>
</evidence>
<dbReference type="RefSeq" id="WP_182438627.1">
    <property type="nucleotide sequence ID" value="NZ_QRHO01000015.1"/>
</dbReference>
<dbReference type="EMBL" id="QRHO01000015">
    <property type="protein sequence ID" value="RHF82343.1"/>
    <property type="molecule type" value="Genomic_DNA"/>
</dbReference>
<sequence>MAKLRVYELAEQMNKTNKEILSILKDKGIEVASHMSTLSDEQIDAVKSEKSSEDTPKKKNIVQVFRPQNSQGGGRGRNGQGRPQGSRN</sequence>
<keyword evidence="3" id="KW-0648">Protein biosynthesis</keyword>
<dbReference type="Gene3D" id="1.10.10.2480">
    <property type="match status" value="1"/>
</dbReference>
<proteinExistence type="predicted"/>